<comment type="caution">
    <text evidence="2">The sequence shown here is derived from an EMBL/GenBank/DDBJ whole genome shotgun (WGS) entry which is preliminary data.</text>
</comment>
<dbReference type="SUPFAM" id="SSF55729">
    <property type="entry name" value="Acyl-CoA N-acyltransferases (Nat)"/>
    <property type="match status" value="1"/>
</dbReference>
<evidence type="ECO:0000313" key="2">
    <source>
        <dbReference type="EMBL" id="MDQ0112380.1"/>
    </source>
</evidence>
<evidence type="ECO:0000313" key="3">
    <source>
        <dbReference type="Proteomes" id="UP001229346"/>
    </source>
</evidence>
<dbReference type="EMBL" id="JAUSSU010000003">
    <property type="protein sequence ID" value="MDQ0112380.1"/>
    <property type="molecule type" value="Genomic_DNA"/>
</dbReference>
<dbReference type="Pfam" id="PF00583">
    <property type="entry name" value="Acetyltransf_1"/>
    <property type="match status" value="1"/>
</dbReference>
<sequence length="163" mass="19443">MIRIFDIRERPDLQKAAVDYFWQRWGSDSNRNFYRDCIERSCDTQCDVPRFYLALEDDQIIGAYALLRSDLNSRQDLFPWFACLFVEPEHRGKRIGALLQDHAIDQARQKGYERLYLCTDLTHYYEKTNWSYIGKGYSISDDETRIYEYKVEVPSDDTYSDGK</sequence>
<organism evidence="2 3">
    <name type="scientific">Paenibacillus harenae</name>
    <dbReference type="NCBI Taxonomy" id="306543"/>
    <lineage>
        <taxon>Bacteria</taxon>
        <taxon>Bacillati</taxon>
        <taxon>Bacillota</taxon>
        <taxon>Bacilli</taxon>
        <taxon>Bacillales</taxon>
        <taxon>Paenibacillaceae</taxon>
        <taxon>Paenibacillus</taxon>
    </lineage>
</organism>
<protein>
    <submittedName>
        <fullName evidence="2">GNAT superfamily N-acetyltransferase</fullName>
    </submittedName>
</protein>
<dbReference type="PROSITE" id="PS51186">
    <property type="entry name" value="GNAT"/>
    <property type="match status" value="1"/>
</dbReference>
<gene>
    <name evidence="2" type="ORF">J2T15_001815</name>
</gene>
<dbReference type="InterPro" id="IPR016181">
    <property type="entry name" value="Acyl_CoA_acyltransferase"/>
</dbReference>
<evidence type="ECO:0000259" key="1">
    <source>
        <dbReference type="PROSITE" id="PS51186"/>
    </source>
</evidence>
<reference evidence="2 3" key="1">
    <citation type="submission" date="2023-07" db="EMBL/GenBank/DDBJ databases">
        <title>Sorghum-associated microbial communities from plants grown in Nebraska, USA.</title>
        <authorList>
            <person name="Schachtman D."/>
        </authorList>
    </citation>
    <scope>NUCLEOTIDE SEQUENCE [LARGE SCALE GENOMIC DNA]</scope>
    <source>
        <strain evidence="2 3">CC482</strain>
    </source>
</reference>
<dbReference type="Proteomes" id="UP001229346">
    <property type="component" value="Unassembled WGS sequence"/>
</dbReference>
<dbReference type="RefSeq" id="WP_307203185.1">
    <property type="nucleotide sequence ID" value="NZ_JAUSSU010000003.1"/>
</dbReference>
<keyword evidence="3" id="KW-1185">Reference proteome</keyword>
<dbReference type="Gene3D" id="3.40.630.30">
    <property type="match status" value="1"/>
</dbReference>
<name>A0ABT9TYC8_PAEHA</name>
<dbReference type="CDD" id="cd04301">
    <property type="entry name" value="NAT_SF"/>
    <property type="match status" value="1"/>
</dbReference>
<accession>A0ABT9TYC8</accession>
<feature type="domain" description="N-acetyltransferase" evidence="1">
    <location>
        <begin position="1"/>
        <end position="154"/>
    </location>
</feature>
<proteinExistence type="predicted"/>
<dbReference type="InterPro" id="IPR000182">
    <property type="entry name" value="GNAT_dom"/>
</dbReference>